<dbReference type="Pfam" id="PF01531">
    <property type="entry name" value="Glyco_transf_11"/>
    <property type="match status" value="1"/>
</dbReference>
<comment type="subcellular location">
    <subcellularLocation>
        <location evidence="3">Golgi apparatus</location>
        <location evidence="3">Golgi stack membrane</location>
        <topology evidence="3">Single-pass type II membrane protein</topology>
    </subcellularLocation>
</comment>
<keyword evidence="3" id="KW-0472">Membrane</keyword>
<proteinExistence type="inferred from homology"/>
<evidence type="ECO:0000313" key="5">
    <source>
        <dbReference type="Proteomes" id="UP000596742"/>
    </source>
</evidence>
<feature type="transmembrane region" description="Helical" evidence="3">
    <location>
        <begin position="60"/>
        <end position="78"/>
    </location>
</feature>
<protein>
    <recommendedName>
        <fullName evidence="3">L-Fucosyltransferase</fullName>
        <ecNumber evidence="3">2.4.1.-</ecNumber>
    </recommendedName>
</protein>
<dbReference type="GO" id="GO:0005975">
    <property type="term" value="P:carbohydrate metabolic process"/>
    <property type="evidence" value="ECO:0007669"/>
    <property type="project" value="InterPro"/>
</dbReference>
<keyword evidence="2 3" id="KW-0808">Transferase</keyword>
<gene>
    <name evidence="4" type="ORF">MGAL_10B062407</name>
</gene>
<name>A0A8B6DSJ5_MYTGA</name>
<comment type="pathway">
    <text evidence="3">Protein modification; protein glycosylation.</text>
</comment>
<dbReference type="SUPFAM" id="SSF56399">
    <property type="entry name" value="ADP-ribosylation"/>
    <property type="match status" value="1"/>
</dbReference>
<accession>A0A8B6DSJ5</accession>
<dbReference type="EC" id="2.4.1.-" evidence="3"/>
<dbReference type="PANTHER" id="PTHR11927">
    <property type="entry name" value="GALACTOSIDE 2-L-FUCOSYLTRANSFERASE"/>
    <property type="match status" value="1"/>
</dbReference>
<evidence type="ECO:0000256" key="2">
    <source>
        <dbReference type="ARBA" id="ARBA00022679"/>
    </source>
</evidence>
<keyword evidence="3" id="KW-0812">Transmembrane</keyword>
<keyword evidence="3" id="KW-0325">Glycoprotein</keyword>
<dbReference type="GO" id="GO:0008107">
    <property type="term" value="F:galactoside 2-alpha-L-fucosyltransferase activity"/>
    <property type="evidence" value="ECO:0007669"/>
    <property type="project" value="InterPro"/>
</dbReference>
<keyword evidence="1 3" id="KW-0328">Glycosyltransferase</keyword>
<keyword evidence="3" id="KW-0735">Signal-anchor</keyword>
<dbReference type="InterPro" id="IPR002516">
    <property type="entry name" value="Glyco_trans_11"/>
</dbReference>
<evidence type="ECO:0000256" key="3">
    <source>
        <dbReference type="RuleBase" id="RU363129"/>
    </source>
</evidence>
<dbReference type="AlphaFoldDB" id="A0A8B6DSJ5"/>
<dbReference type="GO" id="GO:0032580">
    <property type="term" value="C:Golgi cisterna membrane"/>
    <property type="evidence" value="ECO:0007669"/>
    <property type="project" value="UniProtKB-SubCell"/>
</dbReference>
<dbReference type="Gene3D" id="3.90.228.10">
    <property type="match status" value="1"/>
</dbReference>
<dbReference type="UniPathway" id="UPA00378"/>
<evidence type="ECO:0000313" key="4">
    <source>
        <dbReference type="EMBL" id="VDI24501.1"/>
    </source>
</evidence>
<reference evidence="4" key="1">
    <citation type="submission" date="2018-11" db="EMBL/GenBank/DDBJ databases">
        <authorList>
            <person name="Alioto T."/>
            <person name="Alioto T."/>
        </authorList>
    </citation>
    <scope>NUCLEOTIDE SEQUENCE</scope>
</reference>
<dbReference type="CDD" id="cd11301">
    <property type="entry name" value="Fut1_Fut2_like"/>
    <property type="match status" value="1"/>
</dbReference>
<sequence length="376" mass="43172">MTILRVQNQHLFSQYKARQGELHEKNGRDSEQLLWHGTSDDCVDKIINNGFNRSYCGRNVVVIPVVVFFVILKLAGFISSEPLPPVPIYIKSSAKRVSYSLMEKRKGSICPILQGGLGNRLFQFATAFSAARSKNMNLFIPSDAEIRDVFEITDTINESKELCKGFRKVLDRASPTYHKNLMNFSSTDNIQLGYGLQSWKYFYMYDKQLKKQLTFRKHIQNEAKQTIDKILQRWKIKSRRSVNLVGIHIRRGDKVTSYDDGYKIATPEYLNRSVNYYAKKYSAVLFLVISDGMSWSRENVPSHVPVAYISLGKRELDMATLVACDHTIMTIGTFGWWIGYLTGGDVVYMKDAAVKGSRFEKVLNIEDHFFPHWIGL</sequence>
<keyword evidence="3" id="KW-0333">Golgi apparatus</keyword>
<evidence type="ECO:0000256" key="1">
    <source>
        <dbReference type="ARBA" id="ARBA00022676"/>
    </source>
</evidence>
<dbReference type="OrthoDB" id="3226at2759"/>
<organism evidence="4 5">
    <name type="scientific">Mytilus galloprovincialis</name>
    <name type="common">Mediterranean mussel</name>
    <dbReference type="NCBI Taxonomy" id="29158"/>
    <lineage>
        <taxon>Eukaryota</taxon>
        <taxon>Metazoa</taxon>
        <taxon>Spiralia</taxon>
        <taxon>Lophotrochozoa</taxon>
        <taxon>Mollusca</taxon>
        <taxon>Bivalvia</taxon>
        <taxon>Autobranchia</taxon>
        <taxon>Pteriomorphia</taxon>
        <taxon>Mytilida</taxon>
        <taxon>Mytiloidea</taxon>
        <taxon>Mytilidae</taxon>
        <taxon>Mytilinae</taxon>
        <taxon>Mytilus</taxon>
    </lineage>
</organism>
<keyword evidence="5" id="KW-1185">Reference proteome</keyword>
<dbReference type="PANTHER" id="PTHR11927:SF9">
    <property type="entry name" value="L-FUCOSYLTRANSFERASE"/>
    <property type="match status" value="1"/>
</dbReference>
<dbReference type="EMBL" id="UYJE01004045">
    <property type="protein sequence ID" value="VDI24501.1"/>
    <property type="molecule type" value="Genomic_DNA"/>
</dbReference>
<comment type="similarity">
    <text evidence="3">Belongs to the glycosyltransferase 11 family.</text>
</comment>
<comment type="caution">
    <text evidence="4">The sequence shown here is derived from an EMBL/GenBank/DDBJ whole genome shotgun (WGS) entry which is preliminary data.</text>
</comment>
<dbReference type="Proteomes" id="UP000596742">
    <property type="component" value="Unassembled WGS sequence"/>
</dbReference>
<keyword evidence="3" id="KW-1133">Transmembrane helix</keyword>